<reference evidence="3" key="1">
    <citation type="submission" date="2016-10" db="EMBL/GenBank/DDBJ databases">
        <authorList>
            <person name="Varghese N."/>
            <person name="Submissions S."/>
        </authorList>
    </citation>
    <scope>NUCLEOTIDE SEQUENCE [LARGE SCALE GENOMIC DNA]</scope>
    <source>
        <strain evidence="3">DSM 6150</strain>
    </source>
</reference>
<gene>
    <name evidence="2" type="ORF">SAMN05660284_01129</name>
</gene>
<accession>A0A1I4XW58</accession>
<sequence length="158" mass="16743">MSISICRTRFKTAGLVAMLTLLLGGCATEPSAPRQSVQPGATAPAATPAMAEPAAPSVLIRGKSAAAIMSSIVKYRTQKGMKIVQRDKQRLVLSMPVPKSRPPAEARMIFSIAPAADGLLLSAQVFQIVQEKGRKPVTHDVTASLTDKLEAELAMYAK</sequence>
<organism evidence="2 3">
    <name type="scientific">Formivibrio citricus</name>
    <dbReference type="NCBI Taxonomy" id="83765"/>
    <lineage>
        <taxon>Bacteria</taxon>
        <taxon>Pseudomonadati</taxon>
        <taxon>Pseudomonadota</taxon>
        <taxon>Betaproteobacteria</taxon>
        <taxon>Neisseriales</taxon>
        <taxon>Chitinibacteraceae</taxon>
        <taxon>Formivibrio</taxon>
    </lineage>
</organism>
<evidence type="ECO:0008006" key="4">
    <source>
        <dbReference type="Google" id="ProtNLM"/>
    </source>
</evidence>
<protein>
    <recommendedName>
        <fullName evidence="4">Lipoprotein</fullName>
    </recommendedName>
</protein>
<dbReference type="Proteomes" id="UP000242869">
    <property type="component" value="Unassembled WGS sequence"/>
</dbReference>
<dbReference type="STRING" id="83765.SAMN05660284_01129"/>
<feature type="signal peptide" evidence="1">
    <location>
        <begin position="1"/>
        <end position="27"/>
    </location>
</feature>
<feature type="chain" id="PRO_5017398124" description="Lipoprotein" evidence="1">
    <location>
        <begin position="28"/>
        <end position="158"/>
    </location>
</feature>
<proteinExistence type="predicted"/>
<dbReference type="AlphaFoldDB" id="A0A1I4XW58"/>
<dbReference type="PROSITE" id="PS51257">
    <property type="entry name" value="PROKAR_LIPOPROTEIN"/>
    <property type="match status" value="1"/>
</dbReference>
<evidence type="ECO:0000313" key="2">
    <source>
        <dbReference type="EMBL" id="SFN29613.1"/>
    </source>
</evidence>
<evidence type="ECO:0000313" key="3">
    <source>
        <dbReference type="Proteomes" id="UP000242869"/>
    </source>
</evidence>
<keyword evidence="3" id="KW-1185">Reference proteome</keyword>
<keyword evidence="1" id="KW-0732">Signal</keyword>
<evidence type="ECO:0000256" key="1">
    <source>
        <dbReference type="SAM" id="SignalP"/>
    </source>
</evidence>
<dbReference type="EMBL" id="FOVE01000006">
    <property type="protein sequence ID" value="SFN29613.1"/>
    <property type="molecule type" value="Genomic_DNA"/>
</dbReference>
<name>A0A1I4XW58_9NEIS</name>